<geneLocation type="plasmid" evidence="7 8">
    <name>unnamed3</name>
</geneLocation>
<dbReference type="Pfam" id="PF01464">
    <property type="entry name" value="SLT"/>
    <property type="match status" value="1"/>
</dbReference>
<protein>
    <submittedName>
        <fullName evidence="7">Bifunctional lytic transglycosylase/C40 family peptidase</fullName>
    </submittedName>
</protein>
<feature type="signal peptide" evidence="5">
    <location>
        <begin position="1"/>
        <end position="25"/>
    </location>
</feature>
<evidence type="ECO:0000256" key="3">
    <source>
        <dbReference type="ARBA" id="ARBA00022801"/>
    </source>
</evidence>
<dbReference type="Gene3D" id="3.90.1720.10">
    <property type="entry name" value="endopeptidase domain like (from Nostoc punctiforme)"/>
    <property type="match status" value="1"/>
</dbReference>
<dbReference type="EMBL" id="CP060827">
    <property type="protein sequence ID" value="QNP67969.1"/>
    <property type="molecule type" value="Genomic_DNA"/>
</dbReference>
<dbReference type="InterPro" id="IPR000064">
    <property type="entry name" value="NLP_P60_dom"/>
</dbReference>
<dbReference type="KEGG" id="sgj:IAG43_33940"/>
<dbReference type="SUPFAM" id="SSF53955">
    <property type="entry name" value="Lysozyme-like"/>
    <property type="match status" value="1"/>
</dbReference>
<feature type="chain" id="PRO_5029017329" evidence="5">
    <location>
        <begin position="26"/>
        <end position="330"/>
    </location>
</feature>
<keyword evidence="8" id="KW-1185">Reference proteome</keyword>
<evidence type="ECO:0000256" key="5">
    <source>
        <dbReference type="SAM" id="SignalP"/>
    </source>
</evidence>
<dbReference type="Gene3D" id="1.10.530.10">
    <property type="match status" value="1"/>
</dbReference>
<dbReference type="RefSeq" id="WP_187745012.1">
    <property type="nucleotide sequence ID" value="NZ_CP060827.1"/>
</dbReference>
<dbReference type="InterPro" id="IPR038765">
    <property type="entry name" value="Papain-like_cys_pep_sf"/>
</dbReference>
<dbReference type="GO" id="GO:0006508">
    <property type="term" value="P:proteolysis"/>
    <property type="evidence" value="ECO:0007669"/>
    <property type="project" value="UniProtKB-KW"/>
</dbReference>
<dbReference type="PANTHER" id="PTHR47359:SF3">
    <property type="entry name" value="NLP_P60 DOMAIN-CONTAINING PROTEIN-RELATED"/>
    <property type="match status" value="1"/>
</dbReference>
<evidence type="ECO:0000259" key="6">
    <source>
        <dbReference type="PROSITE" id="PS51935"/>
    </source>
</evidence>
<evidence type="ECO:0000256" key="2">
    <source>
        <dbReference type="ARBA" id="ARBA00022670"/>
    </source>
</evidence>
<evidence type="ECO:0000256" key="1">
    <source>
        <dbReference type="ARBA" id="ARBA00007074"/>
    </source>
</evidence>
<evidence type="ECO:0000256" key="4">
    <source>
        <dbReference type="ARBA" id="ARBA00022807"/>
    </source>
</evidence>
<reference evidence="7 8" key="1">
    <citation type="submission" date="2020-08" db="EMBL/GenBank/DDBJ databases">
        <title>A novel species.</title>
        <authorList>
            <person name="Gao J."/>
        </authorList>
    </citation>
    <scope>NUCLEOTIDE SEQUENCE [LARGE SCALE GENOMIC DNA]</scope>
    <source>
        <strain evidence="7 8">CRPJ-33</strain>
        <plasmid evidence="7 8">unnamed3</plasmid>
    </source>
</reference>
<keyword evidence="5" id="KW-0732">Signal</keyword>
<evidence type="ECO:0000313" key="8">
    <source>
        <dbReference type="Proteomes" id="UP000516230"/>
    </source>
</evidence>
<dbReference type="InterPro" id="IPR051794">
    <property type="entry name" value="PG_Endopeptidase_C40"/>
</dbReference>
<keyword evidence="4" id="KW-0788">Thiol protease</keyword>
<feature type="domain" description="NlpC/P60" evidence="6">
    <location>
        <begin position="185"/>
        <end position="328"/>
    </location>
</feature>
<evidence type="ECO:0000313" key="7">
    <source>
        <dbReference type="EMBL" id="QNP67969.1"/>
    </source>
</evidence>
<name>A0A7H0I5A3_9ACTN</name>
<keyword evidence="2" id="KW-0645">Protease</keyword>
<accession>A0A7H0I5A3</accession>
<organism evidence="7 8">
    <name type="scientific">Streptomyces genisteinicus</name>
    <dbReference type="NCBI Taxonomy" id="2768068"/>
    <lineage>
        <taxon>Bacteria</taxon>
        <taxon>Bacillati</taxon>
        <taxon>Actinomycetota</taxon>
        <taxon>Actinomycetes</taxon>
        <taxon>Kitasatosporales</taxon>
        <taxon>Streptomycetaceae</taxon>
        <taxon>Streptomyces</taxon>
    </lineage>
</organism>
<dbReference type="Pfam" id="PF00877">
    <property type="entry name" value="NLPC_P60"/>
    <property type="match status" value="1"/>
</dbReference>
<dbReference type="AlphaFoldDB" id="A0A7H0I5A3"/>
<sequence>MRATAAVAIGVGATAAVVVASLVQAAGDTPIAAALTAAVPAEYQTLIEEAGNTCPEVSPNLLAALLRQESGFNSRAKSPVGAQGIAQFMPSTWESHGIDGNSDGKRDIWDPEDAIPSSAKYLCTLAQDVKDVPGDKQSNMLAAYNAGSGAVRKYGGVPPYKETQNYVRTINAASKGGGSGKTVTAQQSTAALAAARKMLNQPYSWGGGNAEGPSTGICCSPNGSSGTDIRGFDCSGLTLYAYAQVGIDLPRTAAQQYAASQTIAAKDARPGDLVFYGNSAASIHHVGIFVGDGVILDAPRPGEHVRFSPVYNMTDLYAVARPKQNTNKEI</sequence>
<dbReference type="CDD" id="cd13399">
    <property type="entry name" value="Slt35-like"/>
    <property type="match status" value="1"/>
</dbReference>
<comment type="similarity">
    <text evidence="1">Belongs to the peptidase C40 family.</text>
</comment>
<dbReference type="InterPro" id="IPR023346">
    <property type="entry name" value="Lysozyme-like_dom_sf"/>
</dbReference>
<proteinExistence type="inferred from homology"/>
<dbReference type="InterPro" id="IPR008258">
    <property type="entry name" value="Transglycosylase_SLT_dom_1"/>
</dbReference>
<dbReference type="PROSITE" id="PS51935">
    <property type="entry name" value="NLPC_P60"/>
    <property type="match status" value="1"/>
</dbReference>
<keyword evidence="3" id="KW-0378">Hydrolase</keyword>
<dbReference type="PANTHER" id="PTHR47359">
    <property type="entry name" value="PEPTIDOGLYCAN DL-ENDOPEPTIDASE CWLO"/>
    <property type="match status" value="1"/>
</dbReference>
<gene>
    <name evidence="7" type="ORF">IAG43_33940</name>
</gene>
<dbReference type="Proteomes" id="UP000516230">
    <property type="component" value="Plasmid unnamed3"/>
</dbReference>
<keyword evidence="7" id="KW-0614">Plasmid</keyword>
<dbReference type="SUPFAM" id="SSF54001">
    <property type="entry name" value="Cysteine proteinases"/>
    <property type="match status" value="1"/>
</dbReference>
<dbReference type="GO" id="GO:0008234">
    <property type="term" value="F:cysteine-type peptidase activity"/>
    <property type="evidence" value="ECO:0007669"/>
    <property type="project" value="UniProtKB-KW"/>
</dbReference>